<evidence type="ECO:0000256" key="3">
    <source>
        <dbReference type="ARBA" id="ARBA00022664"/>
    </source>
</evidence>
<evidence type="ECO:0000259" key="8">
    <source>
        <dbReference type="Pfam" id="PF23231"/>
    </source>
</evidence>
<name>T1IWJ5_STRMM</name>
<dbReference type="eggNOG" id="KOG1915">
    <property type="taxonomic scope" value="Eukaryota"/>
</dbReference>
<evidence type="ECO:0000256" key="7">
    <source>
        <dbReference type="SAM" id="MobiDB-lite"/>
    </source>
</evidence>
<dbReference type="AlphaFoldDB" id="T1IWJ5"/>
<sequence length="441" mass="53811">MAFTSENPKKIPKVENKTLAEMREATERDLKILPEQKIYGCEKLSDYQLRERRNIFENNIQKNTTDTRNWIKYAEWEENQKQIQIARLVYERALDVNPRSISLWLEYGEIEMRNRHVKHARNIWDRAITILPRTNQFWYKYTHMEENFGSNTRARQVFERWLQWKPNEEAWFTNINFELRYNEIDRARKIHQRFVLIYPDVKNWIKYAKFEEQHGYITNGRFVFEGAVEFFGEEHMDEELFVAFAKFEERQKEHDRVRNIFKYALKHIPKEKSRELFKNYMIHEKKYGVGIEDSIISQKKFQYEEKIKANPSNYDVWLDYLRLIESVGNIAAIREVYERAVANVPPMKEKRYWRRYIYLWINYALFEERIAEDEERTYKVYNACFDLIPYTKFTEREDRLMLLEAWQSFEIAHDDYESQVEDEAAQPNSYPNSQLLATAKK</sequence>
<dbReference type="InterPro" id="IPR055430">
    <property type="entry name" value="HAT_Syf1_CNRKL1_C"/>
</dbReference>
<keyword evidence="5" id="KW-0508">mRNA splicing</keyword>
<dbReference type="Proteomes" id="UP000014500">
    <property type="component" value="Unassembled WGS sequence"/>
</dbReference>
<evidence type="ECO:0000256" key="2">
    <source>
        <dbReference type="ARBA" id="ARBA00008644"/>
    </source>
</evidence>
<dbReference type="EMBL" id="JH431620">
    <property type="status" value="NOT_ANNOTATED_CDS"/>
    <property type="molecule type" value="Genomic_DNA"/>
</dbReference>
<evidence type="ECO:0000256" key="1">
    <source>
        <dbReference type="ARBA" id="ARBA00004123"/>
    </source>
</evidence>
<dbReference type="EnsemblMetazoa" id="SMAR005565-RA">
    <property type="protein sequence ID" value="SMAR005565-PA"/>
    <property type="gene ID" value="SMAR005565"/>
</dbReference>
<dbReference type="PANTHER" id="PTHR11246">
    <property type="entry name" value="PRE-MRNA SPLICING FACTOR"/>
    <property type="match status" value="1"/>
</dbReference>
<feature type="compositionally biased region" description="Polar residues" evidence="7">
    <location>
        <begin position="426"/>
        <end position="441"/>
    </location>
</feature>
<dbReference type="STRING" id="126957.T1IWJ5"/>
<keyword evidence="3" id="KW-0507">mRNA processing</keyword>
<keyword evidence="6" id="KW-0539">Nucleus</keyword>
<organism evidence="9 10">
    <name type="scientific">Strigamia maritima</name>
    <name type="common">European centipede</name>
    <name type="synonym">Geophilus maritimus</name>
    <dbReference type="NCBI Taxonomy" id="126957"/>
    <lineage>
        <taxon>Eukaryota</taxon>
        <taxon>Metazoa</taxon>
        <taxon>Ecdysozoa</taxon>
        <taxon>Arthropoda</taxon>
        <taxon>Myriapoda</taxon>
        <taxon>Chilopoda</taxon>
        <taxon>Pleurostigmophora</taxon>
        <taxon>Geophilomorpha</taxon>
        <taxon>Linotaeniidae</taxon>
        <taxon>Strigamia</taxon>
    </lineage>
</organism>
<evidence type="ECO:0000256" key="4">
    <source>
        <dbReference type="ARBA" id="ARBA00022737"/>
    </source>
</evidence>
<dbReference type="Pfam" id="PF23231">
    <property type="entry name" value="HAT_Syf1_CNRKL1_C"/>
    <property type="match status" value="1"/>
</dbReference>
<proteinExistence type="inferred from homology"/>
<dbReference type="PhylomeDB" id="T1IWJ5"/>
<reference evidence="9" key="2">
    <citation type="submission" date="2015-02" db="UniProtKB">
        <authorList>
            <consortium name="EnsemblMetazoa"/>
        </authorList>
    </citation>
    <scope>IDENTIFICATION</scope>
</reference>
<comment type="similarity">
    <text evidence="2">Belongs to the crooked-neck family.</text>
</comment>
<keyword evidence="4" id="KW-0677">Repeat</keyword>
<dbReference type="GO" id="GO:0071014">
    <property type="term" value="C:post-mRNA release spliceosomal complex"/>
    <property type="evidence" value="ECO:0007669"/>
    <property type="project" value="TreeGrafter"/>
</dbReference>
<evidence type="ECO:0000256" key="6">
    <source>
        <dbReference type="ARBA" id="ARBA00023242"/>
    </source>
</evidence>
<dbReference type="SMART" id="SM00386">
    <property type="entry name" value="HAT"/>
    <property type="match status" value="9"/>
</dbReference>
<dbReference type="InterPro" id="IPR045075">
    <property type="entry name" value="Syf1-like"/>
</dbReference>
<protein>
    <recommendedName>
        <fullName evidence="8">Pre-mRNA-splicing factor Syf1/CRNKL1-like C-terminal HAT-repeats domain-containing protein</fullName>
    </recommendedName>
</protein>
<dbReference type="GO" id="GO:0071007">
    <property type="term" value="C:U2-type catalytic step 2 spliceosome"/>
    <property type="evidence" value="ECO:0007669"/>
    <property type="project" value="TreeGrafter"/>
</dbReference>
<dbReference type="InterPro" id="IPR003107">
    <property type="entry name" value="HAT"/>
</dbReference>
<reference evidence="10" key="1">
    <citation type="submission" date="2011-05" db="EMBL/GenBank/DDBJ databases">
        <authorList>
            <person name="Richards S.R."/>
            <person name="Qu J."/>
            <person name="Jiang H."/>
            <person name="Jhangiani S.N."/>
            <person name="Agravi P."/>
            <person name="Goodspeed R."/>
            <person name="Gross S."/>
            <person name="Mandapat C."/>
            <person name="Jackson L."/>
            <person name="Mathew T."/>
            <person name="Pu L."/>
            <person name="Thornton R."/>
            <person name="Saada N."/>
            <person name="Wilczek-Boney K.B."/>
            <person name="Lee S."/>
            <person name="Kovar C."/>
            <person name="Wu Y."/>
            <person name="Scherer S.E."/>
            <person name="Worley K.C."/>
            <person name="Muzny D.M."/>
            <person name="Gibbs R."/>
        </authorList>
    </citation>
    <scope>NUCLEOTIDE SEQUENCE</scope>
    <source>
        <strain evidence="10">Brora</strain>
    </source>
</reference>
<dbReference type="GO" id="GO:0000245">
    <property type="term" value="P:spliceosomal complex assembly"/>
    <property type="evidence" value="ECO:0007669"/>
    <property type="project" value="TreeGrafter"/>
</dbReference>
<feature type="domain" description="Pre-mRNA-splicing factor Syf1/CRNKL1-like C-terminal HAT-repeats" evidence="8">
    <location>
        <begin position="68"/>
        <end position="415"/>
    </location>
</feature>
<evidence type="ECO:0000313" key="10">
    <source>
        <dbReference type="Proteomes" id="UP000014500"/>
    </source>
</evidence>
<dbReference type="GO" id="GO:0000974">
    <property type="term" value="C:Prp19 complex"/>
    <property type="evidence" value="ECO:0007669"/>
    <property type="project" value="TreeGrafter"/>
</dbReference>
<dbReference type="FunFam" id="1.25.40.10:FF:000075">
    <property type="entry name" value="Crooked neck pre-mRNA-splicing factor 1"/>
    <property type="match status" value="1"/>
</dbReference>
<dbReference type="InterPro" id="IPR011990">
    <property type="entry name" value="TPR-like_helical_dom_sf"/>
</dbReference>
<dbReference type="PANTHER" id="PTHR11246:SF3">
    <property type="entry name" value="CROOKED NECK-LIKE PROTEIN 1"/>
    <property type="match status" value="1"/>
</dbReference>
<comment type="subcellular location">
    <subcellularLocation>
        <location evidence="1">Nucleus</location>
    </subcellularLocation>
</comment>
<dbReference type="Gene3D" id="1.25.40.10">
    <property type="entry name" value="Tetratricopeptide repeat domain"/>
    <property type="match status" value="2"/>
</dbReference>
<evidence type="ECO:0000313" key="9">
    <source>
        <dbReference type="EnsemblMetazoa" id="SMAR005565-PA"/>
    </source>
</evidence>
<dbReference type="Gene3D" id="1.25.40.1040">
    <property type="match status" value="1"/>
</dbReference>
<feature type="region of interest" description="Disordered" evidence="7">
    <location>
        <begin position="421"/>
        <end position="441"/>
    </location>
</feature>
<keyword evidence="10" id="KW-1185">Reference proteome</keyword>
<dbReference type="OMA" id="HAYIWQA"/>
<evidence type="ECO:0000256" key="5">
    <source>
        <dbReference type="ARBA" id="ARBA00023187"/>
    </source>
</evidence>
<dbReference type="HOGENOM" id="CLU_011554_2_0_1"/>
<dbReference type="GO" id="GO:0071011">
    <property type="term" value="C:precatalytic spliceosome"/>
    <property type="evidence" value="ECO:0007669"/>
    <property type="project" value="TreeGrafter"/>
</dbReference>
<accession>T1IWJ5</accession>
<dbReference type="SUPFAM" id="SSF48452">
    <property type="entry name" value="TPR-like"/>
    <property type="match status" value="1"/>
</dbReference>